<evidence type="ECO:0000256" key="1">
    <source>
        <dbReference type="ARBA" id="ARBA00023015"/>
    </source>
</evidence>
<reference evidence="4 5" key="1">
    <citation type="submission" date="2024-04" db="EMBL/GenBank/DDBJ databases">
        <title>WGS of bacteria from Torrens River.</title>
        <authorList>
            <person name="Wyrsch E.R."/>
            <person name="Drigo B."/>
        </authorList>
    </citation>
    <scope>NUCLEOTIDE SEQUENCE [LARGE SCALE GENOMIC DNA]</scope>
    <source>
        <strain evidence="4 5">TWI391</strain>
    </source>
</reference>
<dbReference type="PROSITE" id="PS01124">
    <property type="entry name" value="HTH_ARAC_FAMILY_2"/>
    <property type="match status" value="1"/>
</dbReference>
<dbReference type="InterPro" id="IPR052158">
    <property type="entry name" value="INH-QAR"/>
</dbReference>
<gene>
    <name evidence="4" type="ORF">ABE541_01580</name>
</gene>
<dbReference type="Proteomes" id="UP001409291">
    <property type="component" value="Unassembled WGS sequence"/>
</dbReference>
<keyword evidence="5" id="KW-1185">Reference proteome</keyword>
<dbReference type="CDD" id="cd03137">
    <property type="entry name" value="GATase1_AraC_1"/>
    <property type="match status" value="1"/>
</dbReference>
<proteinExistence type="predicted"/>
<dbReference type="PANTHER" id="PTHR43130">
    <property type="entry name" value="ARAC-FAMILY TRANSCRIPTIONAL REGULATOR"/>
    <property type="match status" value="1"/>
</dbReference>
<dbReference type="Pfam" id="PF12833">
    <property type="entry name" value="HTH_18"/>
    <property type="match status" value="1"/>
</dbReference>
<dbReference type="Gene3D" id="1.10.10.60">
    <property type="entry name" value="Homeodomain-like"/>
    <property type="match status" value="2"/>
</dbReference>
<comment type="caution">
    <text evidence="4">The sequence shown here is derived from an EMBL/GenBank/DDBJ whole genome shotgun (WGS) entry which is preliminary data.</text>
</comment>
<dbReference type="RefSeq" id="WP_346580448.1">
    <property type="nucleotide sequence ID" value="NZ_JBDJLH010000005.1"/>
</dbReference>
<evidence type="ECO:0000313" key="5">
    <source>
        <dbReference type="Proteomes" id="UP001409291"/>
    </source>
</evidence>
<evidence type="ECO:0000313" key="4">
    <source>
        <dbReference type="EMBL" id="MEN5375942.1"/>
    </source>
</evidence>
<dbReference type="InterPro" id="IPR018060">
    <property type="entry name" value="HTH_AraC"/>
</dbReference>
<dbReference type="Gene3D" id="3.40.50.880">
    <property type="match status" value="1"/>
</dbReference>
<dbReference type="InterPro" id="IPR009057">
    <property type="entry name" value="Homeodomain-like_sf"/>
</dbReference>
<dbReference type="SUPFAM" id="SSF52317">
    <property type="entry name" value="Class I glutamine amidotransferase-like"/>
    <property type="match status" value="1"/>
</dbReference>
<name>A0ABV0BN76_9SPHI</name>
<dbReference type="SMART" id="SM00342">
    <property type="entry name" value="HTH_ARAC"/>
    <property type="match status" value="1"/>
</dbReference>
<evidence type="ECO:0000259" key="3">
    <source>
        <dbReference type="PROSITE" id="PS01124"/>
    </source>
</evidence>
<dbReference type="InterPro" id="IPR002818">
    <property type="entry name" value="DJ-1/PfpI"/>
</dbReference>
<accession>A0ABV0BN76</accession>
<keyword evidence="2" id="KW-0804">Transcription</keyword>
<dbReference type="InterPro" id="IPR029062">
    <property type="entry name" value="Class_I_gatase-like"/>
</dbReference>
<keyword evidence="1" id="KW-0805">Transcription regulation</keyword>
<sequence>MDKKDIAILILPDVQLLDVAGPTDVFHTANEIVKKAGYDAPYQLHYLSALKSETVTSNSGIKLQCDASIFNITTPIDTLIIAGTHPNLFENLDETVYTWLKQIYPQVNRLASICVGTFLMAKSGLLKNKTVTTHWKYAGLLKSMYPEIHVDARSIFLKDGNIYSSGGITSGINLALHLVEEDVGRDITIQVAKHLVFGVHRLSDQSLFSEELPAVENMSELVQKVYHYANARIEETLNLEQLASAVNMSPRNFSRVFKKETSFPPGQFIEKIRLEKAKQLLAYTADTLTIISVQCGYDQVSSLNKLFYKYYKISAIQYRKTFQH</sequence>
<dbReference type="SUPFAM" id="SSF46689">
    <property type="entry name" value="Homeodomain-like"/>
    <property type="match status" value="2"/>
</dbReference>
<protein>
    <submittedName>
        <fullName evidence="4">Helix-turn-helix domain-containing protein</fullName>
    </submittedName>
</protein>
<dbReference type="EMBL" id="JBDJNQ010000001">
    <property type="protein sequence ID" value="MEN5375942.1"/>
    <property type="molecule type" value="Genomic_DNA"/>
</dbReference>
<dbReference type="PANTHER" id="PTHR43130:SF3">
    <property type="entry name" value="HTH-TYPE TRANSCRIPTIONAL REGULATOR RV1931C"/>
    <property type="match status" value="1"/>
</dbReference>
<organism evidence="4 5">
    <name type="scientific">Sphingobacterium kitahiroshimense</name>
    <dbReference type="NCBI Taxonomy" id="470446"/>
    <lineage>
        <taxon>Bacteria</taxon>
        <taxon>Pseudomonadati</taxon>
        <taxon>Bacteroidota</taxon>
        <taxon>Sphingobacteriia</taxon>
        <taxon>Sphingobacteriales</taxon>
        <taxon>Sphingobacteriaceae</taxon>
        <taxon>Sphingobacterium</taxon>
    </lineage>
</organism>
<dbReference type="Pfam" id="PF01965">
    <property type="entry name" value="DJ-1_PfpI"/>
    <property type="match status" value="1"/>
</dbReference>
<feature type="domain" description="HTH araC/xylS-type" evidence="3">
    <location>
        <begin position="223"/>
        <end position="321"/>
    </location>
</feature>
<evidence type="ECO:0000256" key="2">
    <source>
        <dbReference type="ARBA" id="ARBA00023163"/>
    </source>
</evidence>